<dbReference type="InterPro" id="IPR029061">
    <property type="entry name" value="THDP-binding"/>
</dbReference>
<dbReference type="Gene3D" id="3.40.50.970">
    <property type="match status" value="1"/>
</dbReference>
<evidence type="ECO:0000256" key="3">
    <source>
        <dbReference type="ARBA" id="ARBA00023052"/>
    </source>
</evidence>
<protein>
    <submittedName>
        <fullName evidence="5">1-deoxy-D-xylulose-5-phosphate synthase</fullName>
    </submittedName>
</protein>
<dbReference type="AlphaFoldDB" id="A0A1Y1S1R4"/>
<proteinExistence type="inferred from homology"/>
<dbReference type="OrthoDB" id="9803371at2"/>
<accession>A0A1Y1S1R4</accession>
<reference evidence="5 6" key="1">
    <citation type="submission" date="2017-03" db="EMBL/GenBank/DDBJ databases">
        <title>Draft Genome sequence of Marispirochaeta sp. strain JC444.</title>
        <authorList>
            <person name="Shivani Y."/>
            <person name="Subhash Y."/>
            <person name="Sasikala C."/>
            <person name="Ramana C."/>
        </authorList>
    </citation>
    <scope>NUCLEOTIDE SEQUENCE [LARGE SCALE GENOMIC DNA]</scope>
    <source>
        <strain evidence="5 6">JC444</strain>
    </source>
</reference>
<feature type="domain" description="Transketolase-like pyrimidine-binding" evidence="4">
    <location>
        <begin position="11"/>
        <end position="176"/>
    </location>
</feature>
<gene>
    <name evidence="5" type="ORF">B4O97_01665</name>
</gene>
<evidence type="ECO:0000313" key="6">
    <source>
        <dbReference type="Proteomes" id="UP000192343"/>
    </source>
</evidence>
<evidence type="ECO:0000256" key="2">
    <source>
        <dbReference type="ARBA" id="ARBA00007131"/>
    </source>
</evidence>
<dbReference type="RefSeq" id="WP_083047683.1">
    <property type="nucleotide sequence ID" value="NZ_MWQY01000002.1"/>
</dbReference>
<comment type="cofactor">
    <cofactor evidence="1">
        <name>thiamine diphosphate</name>
        <dbReference type="ChEBI" id="CHEBI:58937"/>
    </cofactor>
</comment>
<dbReference type="EMBL" id="MWQY01000002">
    <property type="protein sequence ID" value="ORC37735.1"/>
    <property type="molecule type" value="Genomic_DNA"/>
</dbReference>
<dbReference type="Pfam" id="PF02779">
    <property type="entry name" value="Transket_pyr"/>
    <property type="match status" value="1"/>
</dbReference>
<dbReference type="Proteomes" id="UP000192343">
    <property type="component" value="Unassembled WGS sequence"/>
</dbReference>
<comment type="similarity">
    <text evidence="2">Belongs to the transketolase family.</text>
</comment>
<dbReference type="STRING" id="1963862.B4O97_01665"/>
<evidence type="ECO:0000259" key="4">
    <source>
        <dbReference type="SMART" id="SM00861"/>
    </source>
</evidence>
<evidence type="ECO:0000313" key="5">
    <source>
        <dbReference type="EMBL" id="ORC37735.1"/>
    </source>
</evidence>
<keyword evidence="6" id="KW-1185">Reference proteome</keyword>
<dbReference type="SMART" id="SM00861">
    <property type="entry name" value="Transket_pyr"/>
    <property type="match status" value="1"/>
</dbReference>
<dbReference type="InterPro" id="IPR005475">
    <property type="entry name" value="Transketolase-like_Pyr-bd"/>
</dbReference>
<dbReference type="InterPro" id="IPR009014">
    <property type="entry name" value="Transketo_C/PFOR_II"/>
</dbReference>
<dbReference type="InterPro" id="IPR033248">
    <property type="entry name" value="Transketolase_C"/>
</dbReference>
<dbReference type="SUPFAM" id="SSF52518">
    <property type="entry name" value="Thiamin diphosphate-binding fold (THDP-binding)"/>
    <property type="match status" value="1"/>
</dbReference>
<sequence>MATAKVSDKQVSMRDAFGQALVEIGKTKPELVVLDADVSSSTKTGLFGAAYPDRFFNVGVAEANMTDVAAGLATCGYRPVISTFALFLALKCTDQIRNVICYNNLPVVIVAGYGGLSDSFDGASHQALTDIAIMRALPNMRVVVAADGREAEEALKEALEHDGPTYIRISRNPAPLLEIDEPFKTGKGRILREGKDCTIATAGVPVPMALEAAEKLAAEGISAEVLELHTIKPVDTDLLKKSVGKTGAVVSAEEHNIYGGIGGAVAEALSRSTPAPMEYVGVADTFTESGPYDTLLTKYGISVEAITEAVKKAVKRKA</sequence>
<dbReference type="PANTHER" id="PTHR43825:SF1">
    <property type="entry name" value="TRANSKETOLASE-LIKE PYRIMIDINE-BINDING DOMAIN-CONTAINING PROTEIN"/>
    <property type="match status" value="1"/>
</dbReference>
<evidence type="ECO:0000256" key="1">
    <source>
        <dbReference type="ARBA" id="ARBA00001964"/>
    </source>
</evidence>
<dbReference type="Pfam" id="PF02780">
    <property type="entry name" value="Transketolase_C"/>
    <property type="match status" value="1"/>
</dbReference>
<keyword evidence="3" id="KW-0786">Thiamine pyrophosphate</keyword>
<name>A0A1Y1S1R4_9SPIO</name>
<dbReference type="SUPFAM" id="SSF52922">
    <property type="entry name" value="TK C-terminal domain-like"/>
    <property type="match status" value="1"/>
</dbReference>
<comment type="caution">
    <text evidence="5">The sequence shown here is derived from an EMBL/GenBank/DDBJ whole genome shotgun (WGS) entry which is preliminary data.</text>
</comment>
<dbReference type="FunFam" id="3.40.50.970:FF:000129">
    <property type="entry name" value="Transketolase"/>
    <property type="match status" value="1"/>
</dbReference>
<dbReference type="Gene3D" id="3.40.50.920">
    <property type="match status" value="1"/>
</dbReference>
<organism evidence="5 6">
    <name type="scientific">Marispirochaeta aestuarii</name>
    <dbReference type="NCBI Taxonomy" id="1963862"/>
    <lineage>
        <taxon>Bacteria</taxon>
        <taxon>Pseudomonadati</taxon>
        <taxon>Spirochaetota</taxon>
        <taxon>Spirochaetia</taxon>
        <taxon>Spirochaetales</taxon>
        <taxon>Spirochaetaceae</taxon>
        <taxon>Marispirochaeta</taxon>
    </lineage>
</organism>
<dbReference type="PANTHER" id="PTHR43825">
    <property type="entry name" value="PYRUVATE DEHYDROGENASE E1 COMPONENT"/>
    <property type="match status" value="1"/>
</dbReference>
<dbReference type="CDD" id="cd07033">
    <property type="entry name" value="TPP_PYR_DXS_TK_like"/>
    <property type="match status" value="1"/>
</dbReference>
<dbReference type="InterPro" id="IPR051157">
    <property type="entry name" value="PDH/Transketolase"/>
</dbReference>